<reference evidence="2" key="1">
    <citation type="journal article" date="2022" name="bioRxiv">
        <title>Sequencing and chromosome-scale assembly of the giantPleurodeles waltlgenome.</title>
        <authorList>
            <person name="Brown T."/>
            <person name="Elewa A."/>
            <person name="Iarovenko S."/>
            <person name="Subramanian E."/>
            <person name="Araus A.J."/>
            <person name="Petzold A."/>
            <person name="Susuki M."/>
            <person name="Suzuki K.-i.T."/>
            <person name="Hayashi T."/>
            <person name="Toyoda A."/>
            <person name="Oliveira C."/>
            <person name="Osipova E."/>
            <person name="Leigh N.D."/>
            <person name="Simon A."/>
            <person name="Yun M.H."/>
        </authorList>
    </citation>
    <scope>NUCLEOTIDE SEQUENCE</scope>
    <source>
        <strain evidence="2">20211129_DDA</strain>
        <tissue evidence="2">Liver</tissue>
    </source>
</reference>
<evidence type="ECO:0000313" key="2">
    <source>
        <dbReference type="EMBL" id="KAJ1186669.1"/>
    </source>
</evidence>
<dbReference type="Proteomes" id="UP001066276">
    <property type="component" value="Chromosome 3_1"/>
</dbReference>
<name>A0AAV7UF73_PLEWA</name>
<sequence length="129" mass="14637">MEQPTKIIEELAKELQVAPNQEKVKIMLAKMEERILKQEEETKAGKAHTFNQEKLDYEYGRIYTFARKYNTLRAKEKINVGVRLDATPNNTDVGKTKKKNGEQEGGAIGSGEGWWGGVLEAGTEFQYLD</sequence>
<dbReference type="EMBL" id="JANPWB010000005">
    <property type="protein sequence ID" value="KAJ1186669.1"/>
    <property type="molecule type" value="Genomic_DNA"/>
</dbReference>
<feature type="region of interest" description="Disordered" evidence="1">
    <location>
        <begin position="85"/>
        <end position="112"/>
    </location>
</feature>
<accession>A0AAV7UF73</accession>
<proteinExistence type="predicted"/>
<protein>
    <submittedName>
        <fullName evidence="2">Uncharacterized protein</fullName>
    </submittedName>
</protein>
<organism evidence="2 3">
    <name type="scientific">Pleurodeles waltl</name>
    <name type="common">Iberian ribbed newt</name>
    <dbReference type="NCBI Taxonomy" id="8319"/>
    <lineage>
        <taxon>Eukaryota</taxon>
        <taxon>Metazoa</taxon>
        <taxon>Chordata</taxon>
        <taxon>Craniata</taxon>
        <taxon>Vertebrata</taxon>
        <taxon>Euteleostomi</taxon>
        <taxon>Amphibia</taxon>
        <taxon>Batrachia</taxon>
        <taxon>Caudata</taxon>
        <taxon>Salamandroidea</taxon>
        <taxon>Salamandridae</taxon>
        <taxon>Pleurodelinae</taxon>
        <taxon>Pleurodeles</taxon>
    </lineage>
</organism>
<gene>
    <name evidence="2" type="ORF">NDU88_003450</name>
</gene>
<keyword evidence="3" id="KW-1185">Reference proteome</keyword>
<evidence type="ECO:0000256" key="1">
    <source>
        <dbReference type="SAM" id="MobiDB-lite"/>
    </source>
</evidence>
<dbReference type="AlphaFoldDB" id="A0AAV7UF73"/>
<comment type="caution">
    <text evidence="2">The sequence shown here is derived from an EMBL/GenBank/DDBJ whole genome shotgun (WGS) entry which is preliminary data.</text>
</comment>
<evidence type="ECO:0000313" key="3">
    <source>
        <dbReference type="Proteomes" id="UP001066276"/>
    </source>
</evidence>
<feature type="compositionally biased region" description="Gly residues" evidence="1">
    <location>
        <begin position="103"/>
        <end position="112"/>
    </location>
</feature>